<dbReference type="Pfam" id="PF02566">
    <property type="entry name" value="OsmC"/>
    <property type="match status" value="1"/>
</dbReference>
<evidence type="ECO:0000313" key="1">
    <source>
        <dbReference type="EMBL" id="EMY33305.1"/>
    </source>
</evidence>
<evidence type="ECO:0000313" key="2">
    <source>
        <dbReference type="Proteomes" id="UP000010729"/>
    </source>
</evidence>
<dbReference type="InterPro" id="IPR003718">
    <property type="entry name" value="OsmC/Ohr_fam"/>
</dbReference>
<dbReference type="OrthoDB" id="4864805at2"/>
<gene>
    <name evidence="1" type="ORF">D477_015601</name>
</gene>
<organism evidence="1 2">
    <name type="scientific">Arthrobacter crystallopoietes BAB-32</name>
    <dbReference type="NCBI Taxonomy" id="1246476"/>
    <lineage>
        <taxon>Bacteria</taxon>
        <taxon>Bacillati</taxon>
        <taxon>Actinomycetota</taxon>
        <taxon>Actinomycetes</taxon>
        <taxon>Micrococcales</taxon>
        <taxon>Micrococcaceae</taxon>
        <taxon>Crystallibacter</taxon>
    </lineage>
</organism>
<reference evidence="1 2" key="1">
    <citation type="journal article" date="2013" name="Genome Announc.">
        <title>Draft Genome Sequence of Arthrobacter crystallopoietes Strain BAB-32, Revealing Genes for Bioremediation.</title>
        <authorList>
            <person name="Joshi M.N."/>
            <person name="Pandit A.S."/>
            <person name="Sharma A."/>
            <person name="Pandya R.V."/>
            <person name="Desai S.M."/>
            <person name="Saxena A.K."/>
            <person name="Bagatharia S.B."/>
        </authorList>
    </citation>
    <scope>NUCLEOTIDE SEQUENCE [LARGE SCALE GENOMIC DNA]</scope>
    <source>
        <strain evidence="1 2">BAB-32</strain>
    </source>
</reference>
<dbReference type="PANTHER" id="PTHR34352">
    <property type="entry name" value="PROTEIN YHFA"/>
    <property type="match status" value="1"/>
</dbReference>
<dbReference type="InterPro" id="IPR015946">
    <property type="entry name" value="KH_dom-like_a/b"/>
</dbReference>
<dbReference type="SUPFAM" id="SSF82784">
    <property type="entry name" value="OsmC-like"/>
    <property type="match status" value="1"/>
</dbReference>
<protein>
    <submittedName>
        <fullName evidence="1">OsmC-like protein</fullName>
    </submittedName>
</protein>
<accession>N1UW93</accession>
<dbReference type="Gene3D" id="3.30.300.20">
    <property type="match status" value="1"/>
</dbReference>
<dbReference type="EMBL" id="ANPE02000187">
    <property type="protein sequence ID" value="EMY33305.1"/>
    <property type="molecule type" value="Genomic_DNA"/>
</dbReference>
<name>N1UW93_9MICC</name>
<dbReference type="Proteomes" id="UP000010729">
    <property type="component" value="Unassembled WGS sequence"/>
</dbReference>
<proteinExistence type="predicted"/>
<comment type="caution">
    <text evidence="1">The sequence shown here is derived from an EMBL/GenBank/DDBJ whole genome shotgun (WGS) entry which is preliminary data.</text>
</comment>
<dbReference type="PANTHER" id="PTHR34352:SF1">
    <property type="entry name" value="PROTEIN YHFA"/>
    <property type="match status" value="1"/>
</dbReference>
<dbReference type="RefSeq" id="WP_005271128.1">
    <property type="nucleotide sequence ID" value="NZ_ANPE02000187.1"/>
</dbReference>
<dbReference type="InterPro" id="IPR036102">
    <property type="entry name" value="OsmC/Ohrsf"/>
</dbReference>
<dbReference type="AlphaFoldDB" id="N1UW93"/>
<sequence>MTENQDPALRAIELSRTATGRYTARNAAGAEVEFGQGEDVLSPVELLLAAIAGCSAIDVDVATSRSAEPSEFRIEATGRKIVENGANRMEDLNLSFKLAFPDDEGGRKAAGMVERLVALSHDKYCTVSRTVELGTAVGHDVTVGIDGT</sequence>
<keyword evidence="2" id="KW-1185">Reference proteome</keyword>